<dbReference type="PANTHER" id="PTHR11328">
    <property type="entry name" value="MAJOR FACILITATOR SUPERFAMILY DOMAIN-CONTAINING PROTEIN"/>
    <property type="match status" value="1"/>
</dbReference>
<feature type="non-terminal residue" evidence="2">
    <location>
        <position position="300"/>
    </location>
</feature>
<dbReference type="PANTHER" id="PTHR11328:SF24">
    <property type="entry name" value="MAJOR FACILITATOR SUPERFAMILY (MFS) PROFILE DOMAIN-CONTAINING PROTEIN"/>
    <property type="match status" value="1"/>
</dbReference>
<reference evidence="2" key="1">
    <citation type="submission" date="2018-05" db="EMBL/GenBank/DDBJ databases">
        <authorList>
            <person name="Lanie J.A."/>
            <person name="Ng W.-L."/>
            <person name="Kazmierczak K.M."/>
            <person name="Andrzejewski T.M."/>
            <person name="Davidsen T.M."/>
            <person name="Wayne K.J."/>
            <person name="Tettelin H."/>
            <person name="Glass J.I."/>
            <person name="Rusch D."/>
            <person name="Podicherti R."/>
            <person name="Tsui H.-C.T."/>
            <person name="Winkler M.E."/>
        </authorList>
    </citation>
    <scope>NUCLEOTIDE SEQUENCE</scope>
</reference>
<gene>
    <name evidence="2" type="ORF">METZ01_LOCUS255786</name>
</gene>
<sequence length="300" mass="33555">MALKRRMLFYYGLADLPVSMSLFPVLVFLPKFYTGDMAVPLVLAGTIMLAVRISDVITDPFFGYITDRFPTPWGRRRFWIVLATPIMMLAIYRLFLPPLGAGAWHMGVWMFVLSISTTMMLIPYYAWAAELSPDYNERSRITGVRSMMGVVGSLSAQLAPAAALLFFGIGGSGAVLEIVGITMLVITPICIYFTVTRVPEPKEYITAATPILDGLKLMVSNRPFLRLIIAFMVSSTALSITTPLYLFFITYVLHEEEKAIYMLTFFYLSNLSAVPFWVWLSTKIGKHRAYVGSFALIGLA</sequence>
<dbReference type="GO" id="GO:0015293">
    <property type="term" value="F:symporter activity"/>
    <property type="evidence" value="ECO:0007669"/>
    <property type="project" value="InterPro"/>
</dbReference>
<keyword evidence="1" id="KW-1133">Transmembrane helix</keyword>
<feature type="transmembrane region" description="Helical" evidence="1">
    <location>
        <begin position="78"/>
        <end position="96"/>
    </location>
</feature>
<feature type="transmembrane region" description="Helical" evidence="1">
    <location>
        <begin position="108"/>
        <end position="127"/>
    </location>
</feature>
<dbReference type="GO" id="GO:0005886">
    <property type="term" value="C:plasma membrane"/>
    <property type="evidence" value="ECO:0007669"/>
    <property type="project" value="TreeGrafter"/>
</dbReference>
<protein>
    <recommendedName>
        <fullName evidence="3">Major facilitator superfamily (MFS) profile domain-containing protein</fullName>
    </recommendedName>
</protein>
<feature type="transmembrane region" description="Helical" evidence="1">
    <location>
        <begin position="7"/>
        <end position="29"/>
    </location>
</feature>
<feature type="transmembrane region" description="Helical" evidence="1">
    <location>
        <begin position="148"/>
        <end position="169"/>
    </location>
</feature>
<dbReference type="Pfam" id="PF13347">
    <property type="entry name" value="MFS_2"/>
    <property type="match status" value="1"/>
</dbReference>
<keyword evidence="1" id="KW-0472">Membrane</keyword>
<accession>A0A382IUN7</accession>
<feature type="transmembrane region" description="Helical" evidence="1">
    <location>
        <begin position="175"/>
        <end position="195"/>
    </location>
</feature>
<dbReference type="Gene3D" id="1.20.1250.20">
    <property type="entry name" value="MFS general substrate transporter like domains"/>
    <property type="match status" value="2"/>
</dbReference>
<name>A0A382IUN7_9ZZZZ</name>
<feature type="transmembrane region" description="Helical" evidence="1">
    <location>
        <begin position="259"/>
        <end position="280"/>
    </location>
</feature>
<keyword evidence="1" id="KW-0812">Transmembrane</keyword>
<proteinExistence type="predicted"/>
<dbReference type="InterPro" id="IPR039672">
    <property type="entry name" value="MFS_2"/>
</dbReference>
<evidence type="ECO:0000256" key="1">
    <source>
        <dbReference type="SAM" id="Phobius"/>
    </source>
</evidence>
<evidence type="ECO:0008006" key="3">
    <source>
        <dbReference type="Google" id="ProtNLM"/>
    </source>
</evidence>
<feature type="transmembrane region" description="Helical" evidence="1">
    <location>
        <begin position="41"/>
        <end position="66"/>
    </location>
</feature>
<dbReference type="EMBL" id="UINC01069504">
    <property type="protein sequence ID" value="SVC02932.1"/>
    <property type="molecule type" value="Genomic_DNA"/>
</dbReference>
<dbReference type="AlphaFoldDB" id="A0A382IUN7"/>
<dbReference type="SUPFAM" id="SSF103473">
    <property type="entry name" value="MFS general substrate transporter"/>
    <property type="match status" value="1"/>
</dbReference>
<organism evidence="2">
    <name type="scientific">marine metagenome</name>
    <dbReference type="NCBI Taxonomy" id="408172"/>
    <lineage>
        <taxon>unclassified sequences</taxon>
        <taxon>metagenomes</taxon>
        <taxon>ecological metagenomes</taxon>
    </lineage>
</organism>
<dbReference type="InterPro" id="IPR036259">
    <property type="entry name" value="MFS_trans_sf"/>
</dbReference>
<dbReference type="GO" id="GO:0008643">
    <property type="term" value="P:carbohydrate transport"/>
    <property type="evidence" value="ECO:0007669"/>
    <property type="project" value="InterPro"/>
</dbReference>
<evidence type="ECO:0000313" key="2">
    <source>
        <dbReference type="EMBL" id="SVC02932.1"/>
    </source>
</evidence>
<feature type="transmembrane region" description="Helical" evidence="1">
    <location>
        <begin position="224"/>
        <end position="253"/>
    </location>
</feature>